<feature type="transmembrane region" description="Helical" evidence="8">
    <location>
        <begin position="350"/>
        <end position="371"/>
    </location>
</feature>
<proteinExistence type="predicted"/>
<dbReference type="GO" id="GO:0005886">
    <property type="term" value="C:plasma membrane"/>
    <property type="evidence" value="ECO:0007669"/>
    <property type="project" value="UniProtKB-SubCell"/>
</dbReference>
<feature type="transmembrane region" description="Helical" evidence="8">
    <location>
        <begin position="46"/>
        <end position="65"/>
    </location>
</feature>
<accession>A0A938XZW7</accession>
<feature type="transmembrane region" description="Helical" evidence="8">
    <location>
        <begin position="309"/>
        <end position="329"/>
    </location>
</feature>
<feature type="transmembrane region" description="Helical" evidence="8">
    <location>
        <begin position="192"/>
        <end position="212"/>
    </location>
</feature>
<sequence length="446" mass="49429">MKTKEKTTRRFSAAQMIVFYYIVAVALSTVLLLLPITHKPNAALPFIDAVFLAISAMTVTGLSTVDISQLLSIPGMFIFAAILQFGGVGIMAFGTMLWLLLGKRIGLRERLLMTTEQNRATVSGIVRLIQMIFFFFVLVELIGAVVLGTYFLQYFPSWQEAFLQGFFASVAATTNAGFDITGSSLVPFENDYFVLSINMVLFMIGSLGFPVLMEIRERFRRENNVKFRFSLFTKITTATFLLLIVAGTIFIYLFEYADKPGLQSLMHSLFYSISSRTGGMAINDINQFSTATHLFLSILMFIGASPSSAGGGIRTTTFAVILLTMYAYANRNMTIKIFNREIHEEDIIKSFVVFSTAMLLCSVGVIALTYLEPTLSLMQIVFEVSSAFGTVGLSLGITPDLSTAGKIVIMTLMFIGKIGIFTFLFFMGGKPNQTSYHYPKERIIIG</sequence>
<dbReference type="EMBL" id="JAFBEB010000011">
    <property type="protein sequence ID" value="MBM7591324.1"/>
    <property type="molecule type" value="Genomic_DNA"/>
</dbReference>
<keyword evidence="7 8" id="KW-0472">Membrane</keyword>
<reference evidence="9" key="1">
    <citation type="submission" date="2021-01" db="EMBL/GenBank/DDBJ databases">
        <title>Genomic Encyclopedia of Type Strains, Phase IV (KMG-IV): sequencing the most valuable type-strain genomes for metagenomic binning, comparative biology and taxonomic classification.</title>
        <authorList>
            <person name="Goeker M."/>
        </authorList>
    </citation>
    <scope>NUCLEOTIDE SEQUENCE</scope>
    <source>
        <strain evidence="9">DSM 25523</strain>
    </source>
</reference>
<dbReference type="Pfam" id="PF02386">
    <property type="entry name" value="TrkH"/>
    <property type="match status" value="1"/>
</dbReference>
<comment type="caution">
    <text evidence="9">The sequence shown here is derived from an EMBL/GenBank/DDBJ whole genome shotgun (WGS) entry which is preliminary data.</text>
</comment>
<keyword evidence="5 8" id="KW-1133">Transmembrane helix</keyword>
<dbReference type="GO" id="GO:0030001">
    <property type="term" value="P:metal ion transport"/>
    <property type="evidence" value="ECO:0007669"/>
    <property type="project" value="UniProtKB-ARBA"/>
</dbReference>
<evidence type="ECO:0000256" key="6">
    <source>
        <dbReference type="ARBA" id="ARBA00023065"/>
    </source>
</evidence>
<protein>
    <submittedName>
        <fullName evidence="9">Trk-type K+ transport system membrane component</fullName>
    </submittedName>
</protein>
<keyword evidence="4 8" id="KW-0812">Transmembrane</keyword>
<gene>
    <name evidence="9" type="ORF">JOD01_002963</name>
</gene>
<dbReference type="PANTHER" id="PTHR32024:SF4">
    <property type="entry name" value="KTR SYSTEM POTASSIUM UPTAKE PROTEIN D"/>
    <property type="match status" value="1"/>
</dbReference>
<keyword evidence="10" id="KW-1185">Reference proteome</keyword>
<feature type="transmembrane region" description="Helical" evidence="8">
    <location>
        <begin position="77"/>
        <end position="101"/>
    </location>
</feature>
<name>A0A938XZW7_9BACL</name>
<evidence type="ECO:0000256" key="7">
    <source>
        <dbReference type="ARBA" id="ARBA00023136"/>
    </source>
</evidence>
<organism evidence="9 10">
    <name type="scientific">Brevibacillus fulvus</name>
    <dbReference type="NCBI Taxonomy" id="1125967"/>
    <lineage>
        <taxon>Bacteria</taxon>
        <taxon>Bacillati</taxon>
        <taxon>Bacillota</taxon>
        <taxon>Bacilli</taxon>
        <taxon>Bacillales</taxon>
        <taxon>Paenibacillaceae</taxon>
        <taxon>Brevibacillus</taxon>
    </lineage>
</organism>
<evidence type="ECO:0000256" key="5">
    <source>
        <dbReference type="ARBA" id="ARBA00022989"/>
    </source>
</evidence>
<dbReference type="RefSeq" id="WP_204519039.1">
    <property type="nucleotide sequence ID" value="NZ_BAABIN010000003.1"/>
</dbReference>
<keyword evidence="3" id="KW-1003">Cell membrane</keyword>
<feature type="transmembrane region" description="Helical" evidence="8">
    <location>
        <begin position="128"/>
        <end position="152"/>
    </location>
</feature>
<dbReference type="GO" id="GO:0008324">
    <property type="term" value="F:monoatomic cation transmembrane transporter activity"/>
    <property type="evidence" value="ECO:0007669"/>
    <property type="project" value="InterPro"/>
</dbReference>
<feature type="transmembrane region" description="Helical" evidence="8">
    <location>
        <begin position="12"/>
        <end position="34"/>
    </location>
</feature>
<evidence type="ECO:0000256" key="4">
    <source>
        <dbReference type="ARBA" id="ARBA00022692"/>
    </source>
</evidence>
<keyword evidence="2" id="KW-0813">Transport</keyword>
<dbReference type="InterPro" id="IPR003445">
    <property type="entry name" value="Cat_transpt"/>
</dbReference>
<evidence type="ECO:0000256" key="1">
    <source>
        <dbReference type="ARBA" id="ARBA00004651"/>
    </source>
</evidence>
<dbReference type="AlphaFoldDB" id="A0A938XZW7"/>
<evidence type="ECO:0000256" key="8">
    <source>
        <dbReference type="SAM" id="Phobius"/>
    </source>
</evidence>
<evidence type="ECO:0000313" key="9">
    <source>
        <dbReference type="EMBL" id="MBM7591324.1"/>
    </source>
</evidence>
<dbReference type="Proteomes" id="UP000717624">
    <property type="component" value="Unassembled WGS sequence"/>
</dbReference>
<evidence type="ECO:0000313" key="10">
    <source>
        <dbReference type="Proteomes" id="UP000717624"/>
    </source>
</evidence>
<evidence type="ECO:0000256" key="2">
    <source>
        <dbReference type="ARBA" id="ARBA00022448"/>
    </source>
</evidence>
<dbReference type="PANTHER" id="PTHR32024">
    <property type="entry name" value="TRK SYSTEM POTASSIUM UPTAKE PROTEIN TRKG-RELATED"/>
    <property type="match status" value="1"/>
</dbReference>
<feature type="transmembrane region" description="Helical" evidence="8">
    <location>
        <begin position="232"/>
        <end position="254"/>
    </location>
</feature>
<evidence type="ECO:0000256" key="3">
    <source>
        <dbReference type="ARBA" id="ARBA00022475"/>
    </source>
</evidence>
<feature type="transmembrane region" description="Helical" evidence="8">
    <location>
        <begin position="407"/>
        <end position="427"/>
    </location>
</feature>
<keyword evidence="6" id="KW-0406">Ion transport</keyword>
<comment type="subcellular location">
    <subcellularLocation>
        <location evidence="1">Cell membrane</location>
        <topology evidence="1">Multi-pass membrane protein</topology>
    </subcellularLocation>
</comment>